<dbReference type="AlphaFoldDB" id="A0A4C1XV27"/>
<proteinExistence type="predicted"/>
<dbReference type="EMBL" id="BGZK01000956">
    <property type="protein sequence ID" value="GBP66434.1"/>
    <property type="molecule type" value="Genomic_DNA"/>
</dbReference>
<dbReference type="Proteomes" id="UP000299102">
    <property type="component" value="Unassembled WGS sequence"/>
</dbReference>
<sequence>MLGSSAGGGAGGAGRQLIFPPIHLTPSGVRRVRRVNNNFFSVEVKRSQIRAGARARRHAASRLQQFLFSAERSILRFEPALARAVAPLQAPGGACRHYNHLSGREFDLQQSQEFDPICLQMSPAKDLLAVVTTSQDCGRLFNCNSPLALTWLKPRLTRDRELPRARRVNPVSKIDSVCGPKATPSVSKN</sequence>
<evidence type="ECO:0000313" key="1">
    <source>
        <dbReference type="EMBL" id="GBP66434.1"/>
    </source>
</evidence>
<comment type="caution">
    <text evidence="1">The sequence shown here is derived from an EMBL/GenBank/DDBJ whole genome shotgun (WGS) entry which is preliminary data.</text>
</comment>
<keyword evidence="2" id="KW-1185">Reference proteome</keyword>
<gene>
    <name evidence="1" type="ORF">EVAR_88768_1</name>
</gene>
<organism evidence="1 2">
    <name type="scientific">Eumeta variegata</name>
    <name type="common">Bagworm moth</name>
    <name type="synonym">Eumeta japonica</name>
    <dbReference type="NCBI Taxonomy" id="151549"/>
    <lineage>
        <taxon>Eukaryota</taxon>
        <taxon>Metazoa</taxon>
        <taxon>Ecdysozoa</taxon>
        <taxon>Arthropoda</taxon>
        <taxon>Hexapoda</taxon>
        <taxon>Insecta</taxon>
        <taxon>Pterygota</taxon>
        <taxon>Neoptera</taxon>
        <taxon>Endopterygota</taxon>
        <taxon>Lepidoptera</taxon>
        <taxon>Glossata</taxon>
        <taxon>Ditrysia</taxon>
        <taxon>Tineoidea</taxon>
        <taxon>Psychidae</taxon>
        <taxon>Oiketicinae</taxon>
        <taxon>Eumeta</taxon>
    </lineage>
</organism>
<name>A0A4C1XV27_EUMVA</name>
<evidence type="ECO:0000313" key="2">
    <source>
        <dbReference type="Proteomes" id="UP000299102"/>
    </source>
</evidence>
<accession>A0A4C1XV27</accession>
<reference evidence="1 2" key="1">
    <citation type="journal article" date="2019" name="Commun. Biol.">
        <title>The bagworm genome reveals a unique fibroin gene that provides high tensile strength.</title>
        <authorList>
            <person name="Kono N."/>
            <person name="Nakamura H."/>
            <person name="Ohtoshi R."/>
            <person name="Tomita M."/>
            <person name="Numata K."/>
            <person name="Arakawa K."/>
        </authorList>
    </citation>
    <scope>NUCLEOTIDE SEQUENCE [LARGE SCALE GENOMIC DNA]</scope>
</reference>
<protein>
    <submittedName>
        <fullName evidence="1">Uncharacterized protein</fullName>
    </submittedName>
</protein>